<dbReference type="PANTHER" id="PTHR42773:SF3">
    <property type="entry name" value="SLR0630 PROTEIN"/>
    <property type="match status" value="1"/>
</dbReference>
<organism evidence="2">
    <name type="scientific">Oscillatoriales cyanobacterium SpSt-418</name>
    <dbReference type="NCBI Taxonomy" id="2282169"/>
    <lineage>
        <taxon>Bacteria</taxon>
        <taxon>Bacillati</taxon>
        <taxon>Cyanobacteriota</taxon>
        <taxon>Cyanophyceae</taxon>
        <taxon>Oscillatoriophycideae</taxon>
        <taxon>Oscillatoriales</taxon>
    </lineage>
</organism>
<dbReference type="AlphaFoldDB" id="A0A7C3KCQ2"/>
<dbReference type="Gene3D" id="3.60.15.10">
    <property type="entry name" value="Ribonuclease Z/Hydroxyacylglutathione hydrolase-like"/>
    <property type="match status" value="1"/>
</dbReference>
<name>A0A7C3KCQ2_9CYAN</name>
<dbReference type="SUPFAM" id="SSF56281">
    <property type="entry name" value="Metallo-hydrolase/oxidoreductase"/>
    <property type="match status" value="1"/>
</dbReference>
<gene>
    <name evidence="2" type="ORF">ENR64_07925</name>
</gene>
<proteinExistence type="predicted"/>
<evidence type="ECO:0000313" key="2">
    <source>
        <dbReference type="EMBL" id="HFM97684.1"/>
    </source>
</evidence>
<sequence>MTTNFEATLSPSFTKPPRLVFASDENGQSHAVHAFSPNRATLGGTAYFIVSDANILVDCPAWDATTHDFLAAQGGVDWLFLTQRGAIAQAKAIQKRFDCKVAIQEQEAYLLPGLPLVTFREKLQLSETVHALWTPGFSPGSACLYCKNFGGVLFSGRHLLPTPNTPVALVKTAKTFHWLRQKRSLDQLIAEFNPENLQFLCPGGNIGFLRGQPYVGQAYSQLLTARMAAATE</sequence>
<dbReference type="GO" id="GO:0016787">
    <property type="term" value="F:hydrolase activity"/>
    <property type="evidence" value="ECO:0007669"/>
    <property type="project" value="UniProtKB-KW"/>
</dbReference>
<dbReference type="SMART" id="SM00849">
    <property type="entry name" value="Lactamase_B"/>
    <property type="match status" value="1"/>
</dbReference>
<keyword evidence="2" id="KW-0378">Hydrolase</keyword>
<dbReference type="PANTHER" id="PTHR42773">
    <property type="entry name" value="METALLO-BETA-LACTAMASE-RELATED"/>
    <property type="match status" value="1"/>
</dbReference>
<evidence type="ECO:0000259" key="1">
    <source>
        <dbReference type="SMART" id="SM00849"/>
    </source>
</evidence>
<protein>
    <submittedName>
        <fullName evidence="2">MBL fold metallo-hydrolase</fullName>
    </submittedName>
</protein>
<dbReference type="InterPro" id="IPR036866">
    <property type="entry name" value="RibonucZ/Hydroxyglut_hydro"/>
</dbReference>
<comment type="caution">
    <text evidence="2">The sequence shown here is derived from an EMBL/GenBank/DDBJ whole genome shotgun (WGS) entry which is preliminary data.</text>
</comment>
<reference evidence="2" key="1">
    <citation type="journal article" date="2020" name="mSystems">
        <title>Genome- and Community-Level Interaction Insights into Carbon Utilization and Element Cycling Functions of Hydrothermarchaeota in Hydrothermal Sediment.</title>
        <authorList>
            <person name="Zhou Z."/>
            <person name="Liu Y."/>
            <person name="Xu W."/>
            <person name="Pan J."/>
            <person name="Luo Z.H."/>
            <person name="Li M."/>
        </authorList>
    </citation>
    <scope>NUCLEOTIDE SEQUENCE [LARGE SCALE GENOMIC DNA]</scope>
    <source>
        <strain evidence="2">SpSt-418</strain>
    </source>
</reference>
<dbReference type="EMBL" id="DSRU01000103">
    <property type="protein sequence ID" value="HFM97684.1"/>
    <property type="molecule type" value="Genomic_DNA"/>
</dbReference>
<accession>A0A7C3KCQ2</accession>
<feature type="domain" description="Metallo-beta-lactamase" evidence="1">
    <location>
        <begin position="43"/>
        <end position="204"/>
    </location>
</feature>
<dbReference type="InterPro" id="IPR001279">
    <property type="entry name" value="Metallo-B-lactamas"/>
</dbReference>